<evidence type="ECO:0000313" key="1">
    <source>
        <dbReference type="EMBL" id="KAF2621058.1"/>
    </source>
</evidence>
<sequence>MLARSGVLSLAFTLLTGHAAAIDLDINSKDSIKSAAKVLASGIVAFYDETLNEDLIPGLFPHPYYWWESGLAFNALVDYYGLTNDSEYNSRISEALQHQLGDYDAFMPANQTKVLGNDDQSFWGLASLSAHEVQLPAPASGSWLEFAKNVFDTQTSRWDTHSCDGGLKWQIFTFNDGYNYKNAASNGQLFLLAARLADQTGNATYAEWANKIYNWTTEVGLVSADQHVYDGTDDRQNCSAVNHIQWTNNHAEFTEGAALMYKASNGSQKWTDIVTGFVKASSTFTGDGGALIEAACEKNGKCDIDQRAFKGIAVRSFGRAAQVAPIVADSIHAMLNASAKGAAKNCESGGDNVVCGLSWSSSSNGTSEQATAADGNLGEVLNALQAIQALLWPTVKFINSTIGTVSPNATTSGSPTGTSDGAQHTGSGATLAASFTLVLAIAFTTALSC</sequence>
<name>A0ACB6RH18_9PLEO</name>
<accession>A0ACB6RH18</accession>
<dbReference type="Proteomes" id="UP000799754">
    <property type="component" value="Unassembled WGS sequence"/>
</dbReference>
<dbReference type="EMBL" id="MU006771">
    <property type="protein sequence ID" value="KAF2621058.1"/>
    <property type="molecule type" value="Genomic_DNA"/>
</dbReference>
<reference evidence="1" key="1">
    <citation type="journal article" date="2020" name="Stud. Mycol.">
        <title>101 Dothideomycetes genomes: a test case for predicting lifestyles and emergence of pathogens.</title>
        <authorList>
            <person name="Haridas S."/>
            <person name="Albert R."/>
            <person name="Binder M."/>
            <person name="Bloem J."/>
            <person name="Labutti K."/>
            <person name="Salamov A."/>
            <person name="Andreopoulos B."/>
            <person name="Baker S."/>
            <person name="Barry K."/>
            <person name="Bills G."/>
            <person name="Bluhm B."/>
            <person name="Cannon C."/>
            <person name="Castanera R."/>
            <person name="Culley D."/>
            <person name="Daum C."/>
            <person name="Ezra D."/>
            <person name="Gonzalez J."/>
            <person name="Henrissat B."/>
            <person name="Kuo A."/>
            <person name="Liang C."/>
            <person name="Lipzen A."/>
            <person name="Lutzoni F."/>
            <person name="Magnuson J."/>
            <person name="Mondo S."/>
            <person name="Nolan M."/>
            <person name="Ohm R."/>
            <person name="Pangilinan J."/>
            <person name="Park H.-J."/>
            <person name="Ramirez L."/>
            <person name="Alfaro M."/>
            <person name="Sun H."/>
            <person name="Tritt A."/>
            <person name="Yoshinaga Y."/>
            <person name="Zwiers L.-H."/>
            <person name="Turgeon B."/>
            <person name="Goodwin S."/>
            <person name="Spatafora J."/>
            <person name="Crous P."/>
            <person name="Grigoriev I."/>
        </authorList>
    </citation>
    <scope>NUCLEOTIDE SEQUENCE</scope>
    <source>
        <strain evidence="1">CBS 525.71</strain>
    </source>
</reference>
<gene>
    <name evidence="1" type="ORF">BU25DRAFT_259804</name>
</gene>
<keyword evidence="1" id="KW-0378">Hydrolase</keyword>
<protein>
    <submittedName>
        <fullName evidence="1">Glycoside hydrolase family 76 protein</fullName>
    </submittedName>
</protein>
<evidence type="ECO:0000313" key="2">
    <source>
        <dbReference type="Proteomes" id="UP000799754"/>
    </source>
</evidence>
<keyword evidence="2" id="KW-1185">Reference proteome</keyword>
<comment type="caution">
    <text evidence="1">The sequence shown here is derived from an EMBL/GenBank/DDBJ whole genome shotgun (WGS) entry which is preliminary data.</text>
</comment>
<organism evidence="1 2">
    <name type="scientific">Macroventuria anomochaeta</name>
    <dbReference type="NCBI Taxonomy" id="301207"/>
    <lineage>
        <taxon>Eukaryota</taxon>
        <taxon>Fungi</taxon>
        <taxon>Dikarya</taxon>
        <taxon>Ascomycota</taxon>
        <taxon>Pezizomycotina</taxon>
        <taxon>Dothideomycetes</taxon>
        <taxon>Pleosporomycetidae</taxon>
        <taxon>Pleosporales</taxon>
        <taxon>Pleosporineae</taxon>
        <taxon>Didymellaceae</taxon>
        <taxon>Macroventuria</taxon>
    </lineage>
</organism>
<proteinExistence type="predicted"/>